<sequence length="313" mass="34663">MGVLEEVVAECAEGKREVDEMVKLSMFGSLIFMVWVGMQPRWWLKRFVPWWNSMEVGEMQEWFSGRVKCTGTPRQQGIMEGDWTGHSQNWGRLIPALKRESAKLRFTTIEITSNDEWARKMLKALAAPGEMNGKDLLRARAALVGVARKVHDFSLRKSYICRAQLPVNVPSALMLELALKCPRLPADLPRRGGHVCFRTTELRGEFAELNCSLRDAPRGGAESSDLLLQSLSEFVGQFRKFHILSDAALRKLLPWKGLVEDEELTAILSATGSTLYVAVCGKKGLLKFGGKLEATLARKAAAGGVPGMAGEGT</sequence>
<keyword evidence="2" id="KW-1185">Reference proteome</keyword>
<protein>
    <submittedName>
        <fullName evidence="1">Uncharacterized protein</fullName>
    </submittedName>
</protein>
<organism evidence="1 2">
    <name type="scientific">Cymbomonas tetramitiformis</name>
    <dbReference type="NCBI Taxonomy" id="36881"/>
    <lineage>
        <taxon>Eukaryota</taxon>
        <taxon>Viridiplantae</taxon>
        <taxon>Chlorophyta</taxon>
        <taxon>Pyramimonadophyceae</taxon>
        <taxon>Pyramimonadales</taxon>
        <taxon>Pyramimonadaceae</taxon>
        <taxon>Cymbomonas</taxon>
    </lineage>
</organism>
<comment type="caution">
    <text evidence="1">The sequence shown here is derived from an EMBL/GenBank/DDBJ whole genome shotgun (WGS) entry which is preliminary data.</text>
</comment>
<reference evidence="1 2" key="1">
    <citation type="journal article" date="2015" name="Genome Biol. Evol.">
        <title>Comparative Genomics of a Bacterivorous Green Alga Reveals Evolutionary Causalities and Consequences of Phago-Mixotrophic Mode of Nutrition.</title>
        <authorList>
            <person name="Burns J.A."/>
            <person name="Paasch A."/>
            <person name="Narechania A."/>
            <person name="Kim E."/>
        </authorList>
    </citation>
    <scope>NUCLEOTIDE SEQUENCE [LARGE SCALE GENOMIC DNA]</scope>
    <source>
        <strain evidence="1 2">PLY_AMNH</strain>
    </source>
</reference>
<dbReference type="EMBL" id="LGRX02000034">
    <property type="protein sequence ID" value="KAK3289789.1"/>
    <property type="molecule type" value="Genomic_DNA"/>
</dbReference>
<dbReference type="Proteomes" id="UP001190700">
    <property type="component" value="Unassembled WGS sequence"/>
</dbReference>
<evidence type="ECO:0000313" key="2">
    <source>
        <dbReference type="Proteomes" id="UP001190700"/>
    </source>
</evidence>
<accession>A0AAE0LM69</accession>
<name>A0AAE0LM69_9CHLO</name>
<gene>
    <name evidence="1" type="ORF">CYMTET_2790</name>
</gene>
<evidence type="ECO:0000313" key="1">
    <source>
        <dbReference type="EMBL" id="KAK3289789.1"/>
    </source>
</evidence>
<dbReference type="AlphaFoldDB" id="A0AAE0LM69"/>
<proteinExistence type="predicted"/>